<organism evidence="3 4">
    <name type="scientific">Ambispora gerdemannii</name>
    <dbReference type="NCBI Taxonomy" id="144530"/>
    <lineage>
        <taxon>Eukaryota</taxon>
        <taxon>Fungi</taxon>
        <taxon>Fungi incertae sedis</taxon>
        <taxon>Mucoromycota</taxon>
        <taxon>Glomeromycotina</taxon>
        <taxon>Glomeromycetes</taxon>
        <taxon>Archaeosporales</taxon>
        <taxon>Ambisporaceae</taxon>
        <taxon>Ambispora</taxon>
    </lineage>
</organism>
<evidence type="ECO:0000313" key="3">
    <source>
        <dbReference type="EMBL" id="CAG8457131.1"/>
    </source>
</evidence>
<dbReference type="SUPFAM" id="SSF81383">
    <property type="entry name" value="F-box domain"/>
    <property type="match status" value="1"/>
</dbReference>
<protein>
    <submittedName>
        <fullName evidence="3">4527_t:CDS:1</fullName>
    </submittedName>
</protein>
<evidence type="ECO:0000259" key="2">
    <source>
        <dbReference type="PROSITE" id="PS50181"/>
    </source>
</evidence>
<comment type="caution">
    <text evidence="3">The sequence shown here is derived from an EMBL/GenBank/DDBJ whole genome shotgun (WGS) entry which is preliminary data.</text>
</comment>
<gene>
    <name evidence="3" type="ORF">AGERDE_LOCUS2058</name>
</gene>
<reference evidence="3" key="1">
    <citation type="submission" date="2021-06" db="EMBL/GenBank/DDBJ databases">
        <authorList>
            <person name="Kallberg Y."/>
            <person name="Tangrot J."/>
            <person name="Rosling A."/>
        </authorList>
    </citation>
    <scope>NUCLEOTIDE SEQUENCE</scope>
    <source>
        <strain evidence="3">MT106</strain>
    </source>
</reference>
<dbReference type="InterPro" id="IPR036047">
    <property type="entry name" value="F-box-like_dom_sf"/>
</dbReference>
<evidence type="ECO:0000313" key="4">
    <source>
        <dbReference type="Proteomes" id="UP000789831"/>
    </source>
</evidence>
<dbReference type="PROSITE" id="PS50181">
    <property type="entry name" value="FBOX"/>
    <property type="match status" value="1"/>
</dbReference>
<name>A0A9N8YZ13_9GLOM</name>
<dbReference type="InterPro" id="IPR001810">
    <property type="entry name" value="F-box_dom"/>
</dbReference>
<dbReference type="Pfam" id="PF00646">
    <property type="entry name" value="F-box"/>
    <property type="match status" value="1"/>
</dbReference>
<evidence type="ECO:0000256" key="1">
    <source>
        <dbReference type="SAM" id="MobiDB-lite"/>
    </source>
</evidence>
<dbReference type="Proteomes" id="UP000789831">
    <property type="component" value="Unassembled WGS sequence"/>
</dbReference>
<accession>A0A9N8YZ13</accession>
<dbReference type="CDD" id="cd09917">
    <property type="entry name" value="F-box_SF"/>
    <property type="match status" value="1"/>
</dbReference>
<dbReference type="OrthoDB" id="2305507at2759"/>
<dbReference type="AlphaFoldDB" id="A0A9N8YZ13"/>
<proteinExistence type="predicted"/>
<keyword evidence="4" id="KW-1185">Reference proteome</keyword>
<feature type="region of interest" description="Disordered" evidence="1">
    <location>
        <begin position="191"/>
        <end position="213"/>
    </location>
</feature>
<dbReference type="EMBL" id="CAJVPL010000161">
    <property type="protein sequence ID" value="CAG8457131.1"/>
    <property type="molecule type" value="Genomic_DNA"/>
</dbReference>
<sequence>MKIYTKPSVPVLPVELILEIFKYIPTRNLCRFMVLSRTFDTEIKKIIVKRFNETFWNKHRRLLVFLTRYILDLVPAHNGFDLTLDKLDNKDLIATFIVDLSQPKGTIGPNHTSIWGLKLRGDGVVRNPLNEPIWTLPADRKEARIYLFDSDTDRDHPLIRAFYVTKGNLRASDDTIIDCVNCDNNPFEKTVVNNNDNDDTDNDTSNSNNDTKIKLSNMDNAEGWWKHDLIGRKHHKAFRARAHLICKNESRYQNEMLREVRVSASMLLVAADEKRKDRGVGGVKFLVVEGGQSSFRRRGCVIS</sequence>
<feature type="domain" description="F-box" evidence="2">
    <location>
        <begin position="6"/>
        <end position="59"/>
    </location>
</feature>